<keyword evidence="3" id="KW-1185">Reference proteome</keyword>
<evidence type="ECO:0000313" key="3">
    <source>
        <dbReference type="Proteomes" id="UP001203423"/>
    </source>
</evidence>
<sequence>MRRLSLILLSLLSVTVHAEDERWFEVEIYIYQQNSPSVEQWPTLVAKPHTQNTVDLIAPVTSTDIRSVRNGLTRCTSQDWATNSNDCNAQLATNANVSTPANLPVEIAASQTATAYMGQGPVLLAKSQSQFGDIMKKIARRRGNTSLLHMTWQQAMKPRNQATPLHIYAGHDFEGAYEYDGQPINMAQDNGNIPRFDFMQGMYNDTANGPVWQLDGTLNIYLNHYLYIEAALNLREKGTKQVLITKDSLSDTAKGYNLDNSATETESTPYLYAIPLKQNRRVRSGEVHYFDHPKMGMIIQIRKMTQPSTLSSGY</sequence>
<gene>
    <name evidence="2" type="ORF">L2764_07550</name>
</gene>
<protein>
    <submittedName>
        <fullName evidence="2">Peptidoglycan binding protein CsiV</fullName>
    </submittedName>
</protein>
<comment type="caution">
    <text evidence="2">The sequence shown here is derived from an EMBL/GenBank/DDBJ whole genome shotgun (WGS) entry which is preliminary data.</text>
</comment>
<proteinExistence type="predicted"/>
<feature type="signal peptide" evidence="1">
    <location>
        <begin position="1"/>
        <end position="18"/>
    </location>
</feature>
<accession>A0ABT0L9F2</accession>
<dbReference type="InterPro" id="IPR021241">
    <property type="entry name" value="CsiV"/>
</dbReference>
<dbReference type="Proteomes" id="UP001203423">
    <property type="component" value="Unassembled WGS sequence"/>
</dbReference>
<dbReference type="RefSeq" id="WP_248939610.1">
    <property type="nucleotide sequence ID" value="NZ_JAKIKS010000022.1"/>
</dbReference>
<dbReference type="EMBL" id="JAKIKS010000022">
    <property type="protein sequence ID" value="MCL1124328.1"/>
    <property type="molecule type" value="Genomic_DNA"/>
</dbReference>
<keyword evidence="1" id="KW-0732">Signal</keyword>
<dbReference type="Pfam" id="PF10972">
    <property type="entry name" value="CsiV"/>
    <property type="match status" value="1"/>
</dbReference>
<evidence type="ECO:0000256" key="1">
    <source>
        <dbReference type="SAM" id="SignalP"/>
    </source>
</evidence>
<name>A0ABT0L9F2_9GAMM</name>
<feature type="chain" id="PRO_5046899957" evidence="1">
    <location>
        <begin position="19"/>
        <end position="314"/>
    </location>
</feature>
<reference evidence="2 3" key="1">
    <citation type="submission" date="2022-01" db="EMBL/GenBank/DDBJ databases">
        <title>Whole genome-based taxonomy of the Shewanellaceae.</title>
        <authorList>
            <person name="Martin-Rodriguez A.J."/>
        </authorList>
    </citation>
    <scope>NUCLEOTIDE SEQUENCE [LARGE SCALE GENOMIC DNA]</scope>
    <source>
        <strain evidence="2 3">DSM 17177</strain>
    </source>
</reference>
<organism evidence="2 3">
    <name type="scientific">Shewanella surugensis</name>
    <dbReference type="NCBI Taxonomy" id="212020"/>
    <lineage>
        <taxon>Bacteria</taxon>
        <taxon>Pseudomonadati</taxon>
        <taxon>Pseudomonadota</taxon>
        <taxon>Gammaproteobacteria</taxon>
        <taxon>Alteromonadales</taxon>
        <taxon>Shewanellaceae</taxon>
        <taxon>Shewanella</taxon>
    </lineage>
</organism>
<evidence type="ECO:0000313" key="2">
    <source>
        <dbReference type="EMBL" id="MCL1124328.1"/>
    </source>
</evidence>